<dbReference type="InterPro" id="IPR019734">
    <property type="entry name" value="TPR_rpt"/>
</dbReference>
<dbReference type="OrthoDB" id="2966877at2"/>
<dbReference type="CDD" id="cd00093">
    <property type="entry name" value="HTH_XRE"/>
    <property type="match status" value="1"/>
</dbReference>
<dbReference type="AlphaFoldDB" id="A0A1E5LJK2"/>
<dbReference type="PROSITE" id="PS50293">
    <property type="entry name" value="TPR_REGION"/>
    <property type="match status" value="1"/>
</dbReference>
<gene>
    <name evidence="3" type="ORF">BFG57_08395</name>
</gene>
<keyword evidence="1" id="KW-0802">TPR repeat</keyword>
<dbReference type="STRING" id="1305675.BFG57_08395"/>
<sequence length="422" mass="51072">MHIGRRIRMLRKGMDLSQSYLGREIISESHLSNIEKGRYIPREDILHLLSKKLHVPTEYLLNYKSINDQLETELEYFNKLIETNLKAAEKHYEEIKKSHVYIPSIQQELYFYLLSIYMFYKLDFGKAEELYYRLDNFITEEDLENTPNKIKRIYINVLALNYFYRKEYLISNQYFHRLLDMLSLSKKIKRANIQHNIALNYWRLKDLVNAEVFCKYSLDIYYKEHAWDSIGEVYNFLGIIYSEKYENKKAIEQLKKIFQIPIDDLEITGKTYHNLGTIYLKYNDYMKAIYYLNKAVEIKKKSPNKKSYVNSIIVLIKVYLKIENLLEVERLFSQVNRQKLNDIDHYRILSLKAKLFFLRGLTHEYEELMIESISFFKQEKMFDYIINLSQELAEYYESINKYKRASIYYKNSIHIYKKIYSG</sequence>
<dbReference type="InterPro" id="IPR011990">
    <property type="entry name" value="TPR-like_helical_dom_sf"/>
</dbReference>
<dbReference type="Pfam" id="PF01381">
    <property type="entry name" value="HTH_3"/>
    <property type="match status" value="1"/>
</dbReference>
<name>A0A1E5LJK2_9BACI</name>
<keyword evidence="4" id="KW-1185">Reference proteome</keyword>
<dbReference type="PROSITE" id="PS50943">
    <property type="entry name" value="HTH_CROC1"/>
    <property type="match status" value="1"/>
</dbReference>
<dbReference type="RefSeq" id="WP_069715623.1">
    <property type="nucleotide sequence ID" value="NZ_MJEH01000003.1"/>
</dbReference>
<accession>A0A1E5LJK2</accession>
<dbReference type="EMBL" id="MJEH01000003">
    <property type="protein sequence ID" value="OEH94267.1"/>
    <property type="molecule type" value="Genomic_DNA"/>
</dbReference>
<organism evidence="3 4">
    <name type="scientific">Bacillus solimangrovi</name>
    <dbReference type="NCBI Taxonomy" id="1305675"/>
    <lineage>
        <taxon>Bacteria</taxon>
        <taxon>Bacillati</taxon>
        <taxon>Bacillota</taxon>
        <taxon>Bacilli</taxon>
        <taxon>Bacillales</taxon>
        <taxon>Bacillaceae</taxon>
        <taxon>Bacillus</taxon>
    </lineage>
</organism>
<evidence type="ECO:0000313" key="3">
    <source>
        <dbReference type="EMBL" id="OEH94267.1"/>
    </source>
</evidence>
<dbReference type="Gene3D" id="1.25.40.10">
    <property type="entry name" value="Tetratricopeptide repeat domain"/>
    <property type="match status" value="1"/>
</dbReference>
<proteinExistence type="predicted"/>
<dbReference type="SUPFAM" id="SSF48452">
    <property type="entry name" value="TPR-like"/>
    <property type="match status" value="1"/>
</dbReference>
<dbReference type="GO" id="GO:0003677">
    <property type="term" value="F:DNA binding"/>
    <property type="evidence" value="ECO:0007669"/>
    <property type="project" value="InterPro"/>
</dbReference>
<reference evidence="3 4" key="1">
    <citation type="submission" date="2016-08" db="EMBL/GenBank/DDBJ databases">
        <title>Genome of Bacillus solimangrovi GH2-4.</title>
        <authorList>
            <person name="Lim S."/>
            <person name="Kim B.-C."/>
        </authorList>
    </citation>
    <scope>NUCLEOTIDE SEQUENCE [LARGE SCALE GENOMIC DNA]</scope>
    <source>
        <strain evidence="3 4">GH2-4</strain>
    </source>
</reference>
<dbReference type="SMART" id="SM00530">
    <property type="entry name" value="HTH_XRE"/>
    <property type="match status" value="1"/>
</dbReference>
<dbReference type="PROSITE" id="PS50005">
    <property type="entry name" value="TPR"/>
    <property type="match status" value="1"/>
</dbReference>
<dbReference type="Gene3D" id="1.10.260.40">
    <property type="entry name" value="lambda repressor-like DNA-binding domains"/>
    <property type="match status" value="1"/>
</dbReference>
<protein>
    <recommendedName>
        <fullName evidence="2">HTH cro/C1-type domain-containing protein</fullName>
    </recommendedName>
</protein>
<dbReference type="Proteomes" id="UP000095209">
    <property type="component" value="Unassembled WGS sequence"/>
</dbReference>
<evidence type="ECO:0000259" key="2">
    <source>
        <dbReference type="PROSITE" id="PS50943"/>
    </source>
</evidence>
<dbReference type="InterPro" id="IPR001387">
    <property type="entry name" value="Cro/C1-type_HTH"/>
</dbReference>
<dbReference type="SMART" id="SM00028">
    <property type="entry name" value="TPR"/>
    <property type="match status" value="4"/>
</dbReference>
<comment type="caution">
    <text evidence="3">The sequence shown here is derived from an EMBL/GenBank/DDBJ whole genome shotgun (WGS) entry which is preliminary data.</text>
</comment>
<dbReference type="SUPFAM" id="SSF47413">
    <property type="entry name" value="lambda repressor-like DNA-binding domains"/>
    <property type="match status" value="1"/>
</dbReference>
<dbReference type="InterPro" id="IPR010982">
    <property type="entry name" value="Lambda_DNA-bd_dom_sf"/>
</dbReference>
<evidence type="ECO:0000313" key="4">
    <source>
        <dbReference type="Proteomes" id="UP000095209"/>
    </source>
</evidence>
<feature type="domain" description="HTH cro/C1-type" evidence="2">
    <location>
        <begin position="7"/>
        <end position="60"/>
    </location>
</feature>
<feature type="repeat" description="TPR" evidence="1">
    <location>
        <begin position="269"/>
        <end position="302"/>
    </location>
</feature>
<evidence type="ECO:0000256" key="1">
    <source>
        <dbReference type="PROSITE-ProRule" id="PRU00339"/>
    </source>
</evidence>